<accession>A0A1Y1YMB3</accession>
<reference evidence="3 4" key="1">
    <citation type="submission" date="2016-07" db="EMBL/GenBank/DDBJ databases">
        <title>Pervasive Adenine N6-methylation of Active Genes in Fungi.</title>
        <authorList>
            <consortium name="DOE Joint Genome Institute"/>
            <person name="Mondo S.J."/>
            <person name="Dannebaum R.O."/>
            <person name="Kuo R.C."/>
            <person name="Labutti K."/>
            <person name="Haridas S."/>
            <person name="Kuo A."/>
            <person name="Salamov A."/>
            <person name="Ahrendt S.R."/>
            <person name="Lipzen A."/>
            <person name="Sullivan W."/>
            <person name="Andreopoulos W.B."/>
            <person name="Clum A."/>
            <person name="Lindquist E."/>
            <person name="Daum C."/>
            <person name="Ramamoorthy G.K."/>
            <person name="Gryganskyi A."/>
            <person name="Culley D."/>
            <person name="Magnuson J.K."/>
            <person name="James T.Y."/>
            <person name="O'Malley M.A."/>
            <person name="Stajich J.E."/>
            <person name="Spatafora J.W."/>
            <person name="Visel A."/>
            <person name="Grigoriev I.V."/>
        </authorList>
    </citation>
    <scope>NUCLEOTIDE SEQUENCE [LARGE SCALE GENOMIC DNA]</scope>
    <source>
        <strain evidence="3 4">CBS 115471</strain>
    </source>
</reference>
<feature type="transmembrane region" description="Helical" evidence="2">
    <location>
        <begin position="12"/>
        <end position="31"/>
    </location>
</feature>
<proteinExistence type="predicted"/>
<dbReference type="Proteomes" id="UP000193144">
    <property type="component" value="Unassembled WGS sequence"/>
</dbReference>
<organism evidence="3 4">
    <name type="scientific">Clohesyomyces aquaticus</name>
    <dbReference type="NCBI Taxonomy" id="1231657"/>
    <lineage>
        <taxon>Eukaryota</taxon>
        <taxon>Fungi</taxon>
        <taxon>Dikarya</taxon>
        <taxon>Ascomycota</taxon>
        <taxon>Pezizomycotina</taxon>
        <taxon>Dothideomycetes</taxon>
        <taxon>Pleosporomycetidae</taxon>
        <taxon>Pleosporales</taxon>
        <taxon>Lindgomycetaceae</taxon>
        <taxon>Clohesyomyces</taxon>
    </lineage>
</organism>
<protein>
    <submittedName>
        <fullName evidence="3">Uncharacterized protein</fullName>
    </submittedName>
</protein>
<dbReference type="AlphaFoldDB" id="A0A1Y1YMB3"/>
<evidence type="ECO:0000256" key="2">
    <source>
        <dbReference type="SAM" id="Phobius"/>
    </source>
</evidence>
<name>A0A1Y1YMB3_9PLEO</name>
<keyword evidence="4" id="KW-1185">Reference proteome</keyword>
<feature type="transmembrane region" description="Helical" evidence="2">
    <location>
        <begin position="51"/>
        <end position="67"/>
    </location>
</feature>
<feature type="region of interest" description="Disordered" evidence="1">
    <location>
        <begin position="157"/>
        <end position="191"/>
    </location>
</feature>
<keyword evidence="2" id="KW-1133">Transmembrane helix</keyword>
<evidence type="ECO:0000256" key="1">
    <source>
        <dbReference type="SAM" id="MobiDB-lite"/>
    </source>
</evidence>
<gene>
    <name evidence="3" type="ORF">BCR34DRAFT_592993</name>
</gene>
<sequence>MYVSNLALKWRYSAILLMLAFDLVVLALFFASRGGVAEPWFGEEVITLRKFLLIYILSAVVAAQYLFRNEDNAERLKIALRAFEAAADRRINNMAEAHEAQIEWIRSEARTTFQQERAQFQQLRQQADLLDGMLQDQLQLNDELQGRFSMLETGQDRNEEVMSGRLASAPATRTTFSIPDMPTTDEDSTDRYNRCFDLSHTEPC</sequence>
<comment type="caution">
    <text evidence="3">The sequence shown here is derived from an EMBL/GenBank/DDBJ whole genome shotgun (WGS) entry which is preliminary data.</text>
</comment>
<evidence type="ECO:0000313" key="4">
    <source>
        <dbReference type="Proteomes" id="UP000193144"/>
    </source>
</evidence>
<keyword evidence="2" id="KW-0812">Transmembrane</keyword>
<dbReference type="EMBL" id="MCFA01000202">
    <property type="protein sequence ID" value="ORX99147.1"/>
    <property type="molecule type" value="Genomic_DNA"/>
</dbReference>
<keyword evidence="2" id="KW-0472">Membrane</keyword>
<evidence type="ECO:0000313" key="3">
    <source>
        <dbReference type="EMBL" id="ORX99147.1"/>
    </source>
</evidence>